<feature type="transmembrane region" description="Helical" evidence="1">
    <location>
        <begin position="199"/>
        <end position="216"/>
    </location>
</feature>
<feature type="transmembrane region" description="Helical" evidence="1">
    <location>
        <begin position="15"/>
        <end position="35"/>
    </location>
</feature>
<dbReference type="Proteomes" id="UP000245539">
    <property type="component" value="Unassembled WGS sequence"/>
</dbReference>
<proteinExistence type="predicted"/>
<keyword evidence="3" id="KW-1185">Reference proteome</keyword>
<accession>A0A317CMV4</accession>
<evidence type="ECO:0000256" key="1">
    <source>
        <dbReference type="SAM" id="Phobius"/>
    </source>
</evidence>
<feature type="transmembrane region" description="Helical" evidence="1">
    <location>
        <begin position="149"/>
        <end position="167"/>
    </location>
</feature>
<evidence type="ECO:0000313" key="3">
    <source>
        <dbReference type="Proteomes" id="UP000245539"/>
    </source>
</evidence>
<dbReference type="AlphaFoldDB" id="A0A317CMV4"/>
<dbReference type="RefSeq" id="WP_109836422.1">
    <property type="nucleotide sequence ID" value="NZ_QGKM01000007.1"/>
</dbReference>
<dbReference type="EMBL" id="QGKM01000007">
    <property type="protein sequence ID" value="PWQ99878.1"/>
    <property type="molecule type" value="Genomic_DNA"/>
</dbReference>
<organism evidence="2 3">
    <name type="scientific">Leucothrix pacifica</name>
    <dbReference type="NCBI Taxonomy" id="1247513"/>
    <lineage>
        <taxon>Bacteria</taxon>
        <taxon>Pseudomonadati</taxon>
        <taxon>Pseudomonadota</taxon>
        <taxon>Gammaproteobacteria</taxon>
        <taxon>Thiotrichales</taxon>
        <taxon>Thiotrichaceae</taxon>
        <taxon>Leucothrix</taxon>
    </lineage>
</organism>
<keyword evidence="1" id="KW-0472">Membrane</keyword>
<feature type="transmembrane region" description="Helical" evidence="1">
    <location>
        <begin position="120"/>
        <end position="137"/>
    </location>
</feature>
<dbReference type="OrthoDB" id="269771at2"/>
<protein>
    <submittedName>
        <fullName evidence="2">Uncharacterized protein</fullName>
    </submittedName>
</protein>
<keyword evidence="1" id="KW-1133">Transmembrane helix</keyword>
<reference evidence="2 3" key="1">
    <citation type="submission" date="2018-05" db="EMBL/GenBank/DDBJ databases">
        <title>Leucothrix arctica sp. nov., isolated from Arctic seawater.</title>
        <authorList>
            <person name="Choi A."/>
            <person name="Baek K."/>
        </authorList>
    </citation>
    <scope>NUCLEOTIDE SEQUENCE [LARGE SCALE GENOMIC DNA]</scope>
    <source>
        <strain evidence="2 3">JCM 18388</strain>
    </source>
</reference>
<evidence type="ECO:0000313" key="2">
    <source>
        <dbReference type="EMBL" id="PWQ99878.1"/>
    </source>
</evidence>
<keyword evidence="1" id="KW-0812">Transmembrane</keyword>
<comment type="caution">
    <text evidence="2">The sequence shown here is derived from an EMBL/GenBank/DDBJ whole genome shotgun (WGS) entry which is preliminary data.</text>
</comment>
<sequence>MQNTLTPSGSRRSQLLLVFGVVLLLLVIYALTFSLDASGRDFWLSEGGIVESLSALGYFVCAALMLLMGGWHYVKKYHYLFMLVLLFGMRELDFDKRFTTMGIFKSKFYASSDVPMIEKVIGLIVIAIFFYIVFRLVKNHLKDFITGVLRFSPAHLAVFFAMSFIFISKTLDGIARKLGGFGITIEQSASVYFQALEEILEMGIPVLLMLSVYLFLSRHKQ</sequence>
<gene>
    <name evidence="2" type="ORF">DKW60_04220</name>
</gene>
<feature type="transmembrane region" description="Helical" evidence="1">
    <location>
        <begin position="55"/>
        <end position="74"/>
    </location>
</feature>
<name>A0A317CMV4_9GAMM</name>